<keyword evidence="6 11" id="KW-0812">Transmembrane</keyword>
<keyword evidence="8 11" id="KW-1133">Transmembrane helix</keyword>
<feature type="transmembrane region" description="Helical" evidence="11">
    <location>
        <begin position="142"/>
        <end position="166"/>
    </location>
</feature>
<dbReference type="PIRSF" id="PIRSF006648">
    <property type="entry name" value="DrrB"/>
    <property type="match status" value="1"/>
</dbReference>
<keyword evidence="14" id="KW-1185">Reference proteome</keyword>
<keyword evidence="10 11" id="KW-0472">Membrane</keyword>
<keyword evidence="3 11" id="KW-0813">Transport</keyword>
<dbReference type="PATRIC" id="fig|405446.3.peg.489"/>
<evidence type="ECO:0000256" key="3">
    <source>
        <dbReference type="ARBA" id="ARBA00022448"/>
    </source>
</evidence>
<evidence type="ECO:0000256" key="8">
    <source>
        <dbReference type="ARBA" id="ARBA00022989"/>
    </source>
</evidence>
<keyword evidence="5" id="KW-0762">Sugar transport</keyword>
<feature type="domain" description="ABC transmembrane type-2" evidence="12">
    <location>
        <begin position="24"/>
        <end position="255"/>
    </location>
</feature>
<comment type="subcellular location">
    <subcellularLocation>
        <location evidence="11">Cell inner membrane</location>
        <topology evidence="11">Multi-pass membrane protein</topology>
    </subcellularLocation>
    <subcellularLocation>
        <location evidence="1">Cell membrane</location>
        <topology evidence="1">Multi-pass membrane protein</topology>
    </subcellularLocation>
</comment>
<evidence type="ECO:0000256" key="2">
    <source>
        <dbReference type="ARBA" id="ARBA00007783"/>
    </source>
</evidence>
<evidence type="ECO:0000259" key="12">
    <source>
        <dbReference type="PROSITE" id="PS51012"/>
    </source>
</evidence>
<dbReference type="Proteomes" id="UP000051863">
    <property type="component" value="Unassembled WGS sequence"/>
</dbReference>
<comment type="caution">
    <text evidence="13">The sequence shown here is derived from an EMBL/GenBank/DDBJ whole genome shotgun (WGS) entry which is preliminary data.</text>
</comment>
<dbReference type="GO" id="GO:0140359">
    <property type="term" value="F:ABC-type transporter activity"/>
    <property type="evidence" value="ECO:0007669"/>
    <property type="project" value="InterPro"/>
</dbReference>
<dbReference type="PANTHER" id="PTHR30413:SF10">
    <property type="entry name" value="CAPSULE POLYSACCHARIDE EXPORT INNER-MEMBRANE PROTEIN CTRC"/>
    <property type="match status" value="1"/>
</dbReference>
<evidence type="ECO:0000313" key="14">
    <source>
        <dbReference type="Proteomes" id="UP000051863"/>
    </source>
</evidence>
<dbReference type="InterPro" id="IPR047817">
    <property type="entry name" value="ABC2_TM_bact-type"/>
</dbReference>
<dbReference type="PROSITE" id="PS51012">
    <property type="entry name" value="ABC_TM2"/>
    <property type="match status" value="1"/>
</dbReference>
<dbReference type="GO" id="GO:0015920">
    <property type="term" value="P:lipopolysaccharide transport"/>
    <property type="evidence" value="ECO:0007669"/>
    <property type="project" value="TreeGrafter"/>
</dbReference>
<name>A0A0R0CHU6_9GAMM</name>
<dbReference type="PANTHER" id="PTHR30413">
    <property type="entry name" value="INNER MEMBRANE TRANSPORT PERMEASE"/>
    <property type="match status" value="1"/>
</dbReference>
<evidence type="ECO:0000256" key="10">
    <source>
        <dbReference type="ARBA" id="ARBA00023136"/>
    </source>
</evidence>
<evidence type="ECO:0000256" key="9">
    <source>
        <dbReference type="ARBA" id="ARBA00023047"/>
    </source>
</evidence>
<evidence type="ECO:0000256" key="4">
    <source>
        <dbReference type="ARBA" id="ARBA00022475"/>
    </source>
</evidence>
<evidence type="ECO:0000256" key="6">
    <source>
        <dbReference type="ARBA" id="ARBA00022692"/>
    </source>
</evidence>
<dbReference type="InterPro" id="IPR000412">
    <property type="entry name" value="ABC_2_transport"/>
</dbReference>
<feature type="transmembrane region" description="Helical" evidence="11">
    <location>
        <begin position="234"/>
        <end position="255"/>
    </location>
</feature>
<evidence type="ECO:0000256" key="11">
    <source>
        <dbReference type="RuleBase" id="RU361157"/>
    </source>
</evidence>
<accession>A0A0R0CHU6</accession>
<dbReference type="OrthoDB" id="9786910at2"/>
<evidence type="ECO:0000256" key="1">
    <source>
        <dbReference type="ARBA" id="ARBA00004651"/>
    </source>
</evidence>
<organism evidence="13 14">
    <name type="scientific">Stenotrophomonas terrae</name>
    <dbReference type="NCBI Taxonomy" id="405446"/>
    <lineage>
        <taxon>Bacteria</taxon>
        <taxon>Pseudomonadati</taxon>
        <taxon>Pseudomonadota</taxon>
        <taxon>Gammaproteobacteria</taxon>
        <taxon>Lysobacterales</taxon>
        <taxon>Lysobacteraceae</taxon>
        <taxon>Stenotrophomonas</taxon>
    </lineage>
</organism>
<keyword evidence="9" id="KW-0625">Polysaccharide transport</keyword>
<feature type="transmembrane region" description="Helical" evidence="11">
    <location>
        <begin position="21"/>
        <end position="48"/>
    </location>
</feature>
<sequence>MMRLSLACEMAKRDVFARYKGSVVGLAWSFFYPVLMLAVYTFVFGVIFRSRWSGTQSTQNGEGLTGEFALILFSGLVVYGFFSECLNKAPGLISANAQFVKKVVFPLEVLPLSTALAALFHMLVSLVVLLIAMLILKGNIPVTAVAFPLVMLPLLFATLGLTWLFCALGVYLRDLSQIMPLATTMLLFLSPVFYPITAVPESFQRVVKLNPITGVMDGVRDTLIFGIWPDFGLLFWQVLPGLLLMFVGLAVFQYLRRGFADVL</sequence>
<protein>
    <recommendedName>
        <fullName evidence="11">Transport permease protein</fullName>
    </recommendedName>
</protein>
<dbReference type="GO" id="GO:0043190">
    <property type="term" value="C:ATP-binding cassette (ABC) transporter complex"/>
    <property type="evidence" value="ECO:0007669"/>
    <property type="project" value="InterPro"/>
</dbReference>
<evidence type="ECO:0000256" key="7">
    <source>
        <dbReference type="ARBA" id="ARBA00022903"/>
    </source>
</evidence>
<gene>
    <name evidence="13" type="ORF">ABB27_05810</name>
</gene>
<feature type="transmembrane region" description="Helical" evidence="11">
    <location>
        <begin position="68"/>
        <end position="86"/>
    </location>
</feature>
<keyword evidence="7" id="KW-0972">Capsule biogenesis/degradation</keyword>
<keyword evidence="4 11" id="KW-1003">Cell membrane</keyword>
<dbReference type="InterPro" id="IPR013525">
    <property type="entry name" value="ABC2_TM"/>
</dbReference>
<dbReference type="GO" id="GO:0015774">
    <property type="term" value="P:polysaccharide transport"/>
    <property type="evidence" value="ECO:0007669"/>
    <property type="project" value="UniProtKB-KW"/>
</dbReference>
<reference evidence="13 14" key="1">
    <citation type="submission" date="2015-05" db="EMBL/GenBank/DDBJ databases">
        <title>Genome sequencing and analysis of members of genus Stenotrophomonas.</title>
        <authorList>
            <person name="Patil P.P."/>
            <person name="Midha S."/>
            <person name="Patil P.B."/>
        </authorList>
    </citation>
    <scope>NUCLEOTIDE SEQUENCE [LARGE SCALE GENOMIC DNA]</scope>
    <source>
        <strain evidence="13 14">DSM 18941</strain>
    </source>
</reference>
<evidence type="ECO:0000256" key="5">
    <source>
        <dbReference type="ARBA" id="ARBA00022597"/>
    </source>
</evidence>
<evidence type="ECO:0000313" key="13">
    <source>
        <dbReference type="EMBL" id="KRG69375.1"/>
    </source>
</evidence>
<dbReference type="Pfam" id="PF01061">
    <property type="entry name" value="ABC2_membrane"/>
    <property type="match status" value="1"/>
</dbReference>
<feature type="transmembrane region" description="Helical" evidence="11">
    <location>
        <begin position="178"/>
        <end position="196"/>
    </location>
</feature>
<dbReference type="EMBL" id="LDJJ01000017">
    <property type="protein sequence ID" value="KRG69375.1"/>
    <property type="molecule type" value="Genomic_DNA"/>
</dbReference>
<comment type="similarity">
    <text evidence="2 11">Belongs to the ABC-2 integral membrane protein family.</text>
</comment>
<dbReference type="AlphaFoldDB" id="A0A0R0CHU6"/>
<feature type="transmembrane region" description="Helical" evidence="11">
    <location>
        <begin position="107"/>
        <end position="136"/>
    </location>
</feature>
<dbReference type="PRINTS" id="PR00164">
    <property type="entry name" value="ABC2TRNSPORT"/>
</dbReference>
<proteinExistence type="inferred from homology"/>